<evidence type="ECO:0000256" key="4">
    <source>
        <dbReference type="SAM" id="MobiDB-lite"/>
    </source>
</evidence>
<dbReference type="PANTHER" id="PTHR24171:SF9">
    <property type="entry name" value="ANKYRIN REPEAT DOMAIN-CONTAINING PROTEIN 39"/>
    <property type="match status" value="1"/>
</dbReference>
<dbReference type="AlphaFoldDB" id="A0A6H5IIE4"/>
<gene>
    <name evidence="5" type="ORF">TBRA_LOCUS9093</name>
</gene>
<dbReference type="SMART" id="SM00248">
    <property type="entry name" value="ANK"/>
    <property type="match status" value="8"/>
</dbReference>
<dbReference type="SUPFAM" id="SSF48403">
    <property type="entry name" value="Ankyrin repeat"/>
    <property type="match status" value="1"/>
</dbReference>
<evidence type="ECO:0000256" key="3">
    <source>
        <dbReference type="PROSITE-ProRule" id="PRU00023"/>
    </source>
</evidence>
<dbReference type="PROSITE" id="PS50088">
    <property type="entry name" value="ANK_REPEAT"/>
    <property type="match status" value="3"/>
</dbReference>
<name>A0A6H5IIE4_9HYME</name>
<feature type="compositionally biased region" description="Gly residues" evidence="4">
    <location>
        <begin position="1"/>
        <end position="10"/>
    </location>
</feature>
<dbReference type="Pfam" id="PF12796">
    <property type="entry name" value="Ank_2"/>
    <property type="match status" value="2"/>
</dbReference>
<feature type="repeat" description="ANK" evidence="3">
    <location>
        <begin position="373"/>
        <end position="401"/>
    </location>
</feature>
<accession>A0A6H5IIE4</accession>
<sequence>MHHQGVGYGSVVGLPSSQQSTLQRQHQQQQQREQSQLQQSQQQQQQLPIIEKCPYEAYASQIPDCCAAAAAAAVAGQEAFPRPPSGYDTRCYDDCHRGTPYPDDSFSQCGDCFENAIIRSRGFIVYTSKLEFGIRISVDAVTCERSIETMAVWLSREDSTNAPRACFIGYIVRCVQVRGTMAIVDSDYSDSDDSSLDENETGQQKLERLQSLRENYDWNIIRERRAFICKFKKLIVGWHDHLPDLRDFFQREQIDWMLADFVTSDETETCPLIDFVILTGYKDEPDVDDDGKPLLRRDTPLHRVVLQEAALCEKTALKLFQIYDNFDANYIDKHGKTHFHVACEAGCAVAVEQFLELGQDSNCLAQNSAVDPPLHLALLGKHWSVVETLLRRGADPNRTDTRGQTALHFVCDMNDDSPEVTMIFHTLFEICNEVRRPVLIDALDNLTQRTALQKAICNGKKSLVEVLLVWGADPNLANVNGSTPLHFICYRKDDDDLAELFLEVNEEIDQQVQVDARDAWGWTPLLLALRFGKKTTIESLLRHGTDPNLASEFGVTPLHFIAQEDVDDVMAEIFFKICDDIPRTLQIDAKDVLDRTPLKFAVANRLPHMVDILLTRGADVTNFVFPTAIDFARSLKGFIFQKKNWLKLRDVADMLKIVDRLESAGYKLDRSDALMIMTSLENGPLFDNSEYRESWRDDEDLVSLAKEITIRPSLSLYDLTRLQLEEVKEPLTYEECFRLSRVEKLRGFHEGHFNACINHLCKILSKGFFQRWALDLFMELARNHLSIVNSKRIIEQLKFETLLRICQAGEILAKENKVKTNDGGMVGVGVPYQRPPSRLGYDDCSQQQQQQPQGTPSSQQPRPQSRVGFVTDSRCTSRLGGLGYDDTGGGGLGGGGGGVGGALITSTGGYLLDQSDPRNMYCTSGYCMGDTIMARGLCGEELELDMRRHIQACACTCNHMGYGNYMDYQSYLCIT</sequence>
<dbReference type="OrthoDB" id="445695at2759"/>
<evidence type="ECO:0000256" key="2">
    <source>
        <dbReference type="ARBA" id="ARBA00023043"/>
    </source>
</evidence>
<dbReference type="InterPro" id="IPR002110">
    <property type="entry name" value="Ankyrin_rpt"/>
</dbReference>
<keyword evidence="6" id="KW-1185">Reference proteome</keyword>
<dbReference type="PANTHER" id="PTHR24171">
    <property type="entry name" value="ANKYRIN REPEAT DOMAIN-CONTAINING PROTEIN 39-RELATED"/>
    <property type="match status" value="1"/>
</dbReference>
<evidence type="ECO:0000313" key="5">
    <source>
        <dbReference type="EMBL" id="CAB0037257.1"/>
    </source>
</evidence>
<dbReference type="PROSITE" id="PS50297">
    <property type="entry name" value="ANK_REP_REGION"/>
    <property type="match status" value="2"/>
</dbReference>
<feature type="region of interest" description="Disordered" evidence="4">
    <location>
        <begin position="839"/>
        <end position="867"/>
    </location>
</feature>
<feature type="region of interest" description="Disordered" evidence="4">
    <location>
        <begin position="1"/>
        <end position="40"/>
    </location>
</feature>
<evidence type="ECO:0000313" key="6">
    <source>
        <dbReference type="Proteomes" id="UP000479190"/>
    </source>
</evidence>
<feature type="repeat" description="ANK" evidence="3">
    <location>
        <begin position="520"/>
        <end position="552"/>
    </location>
</feature>
<reference evidence="5 6" key="1">
    <citation type="submission" date="2020-02" db="EMBL/GenBank/DDBJ databases">
        <authorList>
            <person name="Ferguson B K."/>
        </authorList>
    </citation>
    <scope>NUCLEOTIDE SEQUENCE [LARGE SCALE GENOMIC DNA]</scope>
</reference>
<feature type="compositionally biased region" description="Low complexity" evidence="4">
    <location>
        <begin position="845"/>
        <end position="865"/>
    </location>
</feature>
<evidence type="ECO:0000256" key="1">
    <source>
        <dbReference type="ARBA" id="ARBA00022737"/>
    </source>
</evidence>
<keyword evidence="2 3" id="KW-0040">ANK repeat</keyword>
<dbReference type="EMBL" id="CADCXV010000847">
    <property type="protein sequence ID" value="CAB0037257.1"/>
    <property type="molecule type" value="Genomic_DNA"/>
</dbReference>
<proteinExistence type="predicted"/>
<keyword evidence="1" id="KW-0677">Repeat</keyword>
<protein>
    <submittedName>
        <fullName evidence="5">Uncharacterized protein</fullName>
    </submittedName>
</protein>
<dbReference type="Proteomes" id="UP000479190">
    <property type="component" value="Unassembled WGS sequence"/>
</dbReference>
<feature type="repeat" description="ANK" evidence="3">
    <location>
        <begin position="447"/>
        <end position="479"/>
    </location>
</feature>
<dbReference type="Gene3D" id="1.25.40.20">
    <property type="entry name" value="Ankyrin repeat-containing domain"/>
    <property type="match status" value="2"/>
</dbReference>
<dbReference type="InterPro" id="IPR036770">
    <property type="entry name" value="Ankyrin_rpt-contain_sf"/>
</dbReference>
<organism evidence="5 6">
    <name type="scientific">Trichogramma brassicae</name>
    <dbReference type="NCBI Taxonomy" id="86971"/>
    <lineage>
        <taxon>Eukaryota</taxon>
        <taxon>Metazoa</taxon>
        <taxon>Ecdysozoa</taxon>
        <taxon>Arthropoda</taxon>
        <taxon>Hexapoda</taxon>
        <taxon>Insecta</taxon>
        <taxon>Pterygota</taxon>
        <taxon>Neoptera</taxon>
        <taxon>Endopterygota</taxon>
        <taxon>Hymenoptera</taxon>
        <taxon>Apocrita</taxon>
        <taxon>Proctotrupomorpha</taxon>
        <taxon>Chalcidoidea</taxon>
        <taxon>Trichogrammatidae</taxon>
        <taxon>Trichogramma</taxon>
    </lineage>
</organism>
<feature type="compositionally biased region" description="Low complexity" evidence="4">
    <location>
        <begin position="16"/>
        <end position="40"/>
    </location>
</feature>